<evidence type="ECO:0000256" key="4">
    <source>
        <dbReference type="ARBA" id="ARBA00022679"/>
    </source>
</evidence>
<dbReference type="InterPro" id="IPR027443">
    <property type="entry name" value="IPNS-like_sf"/>
</dbReference>
<organism evidence="11">
    <name type="scientific">Papaver somniferum</name>
    <name type="common">Opium poppy</name>
    <dbReference type="NCBI Taxonomy" id="3469"/>
    <lineage>
        <taxon>Eukaryota</taxon>
        <taxon>Viridiplantae</taxon>
        <taxon>Streptophyta</taxon>
        <taxon>Embryophyta</taxon>
        <taxon>Tracheophyta</taxon>
        <taxon>Spermatophyta</taxon>
        <taxon>Magnoliopsida</taxon>
        <taxon>Ranunculales</taxon>
        <taxon>Papaveraceae</taxon>
        <taxon>Papaveroideae</taxon>
        <taxon>Papaver</taxon>
    </lineage>
</organism>
<evidence type="ECO:0000256" key="7">
    <source>
        <dbReference type="ARBA" id="ARBA00023002"/>
    </source>
</evidence>
<dbReference type="PROSITE" id="PS51471">
    <property type="entry name" value="FE2OG_OXY"/>
    <property type="match status" value="1"/>
</dbReference>
<sequence length="373" mass="42432">MEAPKLTKLGGSLLVPSVQELAKQSLAEVPARYIRTDQDTLGDNVTVTSMIDQSVPVIDLQKVLSPEPIIGELELERLHSACKEWGFFQVVNHGVDNLLVEKVKSDIEGFFKLPMDEKKKFWQEEGDIEGFGQAFVHSEDQKLDWADMFYMLILPKHMRKLRLFPKLPLPLRETLESYLSELNKLSLALIKSMEKALQMKTNVMAELFEDGIQQVRINYYPPCPQTEHVIGLTPHSDPGGLTILLQLNEVHGLQIRKEKIWVPIKPLPNAFVVNLGDAFEIMSNGIYRSVEHRAIVNSTKERLSIATFNNPRADREIGPIPSMITPETPALFRTTGYEEYFKKFFSRKLEGKSFLDSLRIREGDEGAKIVQVD</sequence>
<dbReference type="AlphaFoldDB" id="U5JD76"/>
<evidence type="ECO:0000259" key="10">
    <source>
        <dbReference type="PROSITE" id="PS51471"/>
    </source>
</evidence>
<evidence type="ECO:0000256" key="2">
    <source>
        <dbReference type="ARBA" id="ARBA00001962"/>
    </source>
</evidence>
<dbReference type="EMBL" id="KC854329">
    <property type="protein sequence ID" value="AGL52586.1"/>
    <property type="molecule type" value="mRNA"/>
</dbReference>
<keyword evidence="8 9" id="KW-0408">Iron</keyword>
<dbReference type="Gene3D" id="2.60.120.330">
    <property type="entry name" value="B-lactam Antibiotic, Isopenicillin N Synthase, Chain"/>
    <property type="match status" value="1"/>
</dbReference>
<evidence type="ECO:0000256" key="9">
    <source>
        <dbReference type="RuleBase" id="RU003682"/>
    </source>
</evidence>
<keyword evidence="4" id="KW-0808">Transferase</keyword>
<accession>U5JD76</accession>
<dbReference type="InterPro" id="IPR026992">
    <property type="entry name" value="DIOX_N"/>
</dbReference>
<keyword evidence="6 11" id="KW-0223">Dioxygenase</keyword>
<evidence type="ECO:0000256" key="8">
    <source>
        <dbReference type="ARBA" id="ARBA00023004"/>
    </source>
</evidence>
<gene>
    <name evidence="11" type="primary">DIOX4</name>
</gene>
<evidence type="ECO:0000256" key="1">
    <source>
        <dbReference type="ARBA" id="ARBA00001961"/>
    </source>
</evidence>
<feature type="domain" description="Fe2OG dioxygenase" evidence="10">
    <location>
        <begin position="211"/>
        <end position="311"/>
    </location>
</feature>
<dbReference type="SUPFAM" id="SSF51197">
    <property type="entry name" value="Clavaminate synthase-like"/>
    <property type="match status" value="1"/>
</dbReference>
<evidence type="ECO:0000256" key="3">
    <source>
        <dbReference type="ARBA" id="ARBA00008056"/>
    </source>
</evidence>
<keyword evidence="5 9" id="KW-0479">Metal-binding</keyword>
<evidence type="ECO:0000256" key="6">
    <source>
        <dbReference type="ARBA" id="ARBA00022964"/>
    </source>
</evidence>
<dbReference type="Pfam" id="PF03171">
    <property type="entry name" value="2OG-FeII_Oxy"/>
    <property type="match status" value="1"/>
</dbReference>
<dbReference type="InterPro" id="IPR044861">
    <property type="entry name" value="IPNS-like_FE2OG_OXY"/>
</dbReference>
<comment type="cofactor">
    <cofactor evidence="2">
        <name>Fe cation</name>
        <dbReference type="ChEBI" id="CHEBI:24875"/>
    </cofactor>
</comment>
<dbReference type="FunFam" id="2.60.120.330:FF:000001">
    <property type="entry name" value="Protein SRG1"/>
    <property type="match status" value="1"/>
</dbReference>
<dbReference type="GO" id="GO:0046872">
    <property type="term" value="F:metal ion binding"/>
    <property type="evidence" value="ECO:0007669"/>
    <property type="project" value="UniProtKB-KW"/>
</dbReference>
<proteinExistence type="evidence at transcript level"/>
<dbReference type="InterPro" id="IPR005123">
    <property type="entry name" value="Oxoglu/Fe-dep_dioxygenase_dom"/>
</dbReference>
<protein>
    <submittedName>
        <fullName evidence="11">2-oxoglutarate/Fe2+-dependent dioxygenase</fullName>
    </submittedName>
</protein>
<dbReference type="PANTHER" id="PTHR47991">
    <property type="entry name" value="OXOGLUTARATE/IRON-DEPENDENT DIOXYGENASE"/>
    <property type="match status" value="1"/>
</dbReference>
<dbReference type="InterPro" id="IPR050295">
    <property type="entry name" value="Plant_2OG-oxidoreductases"/>
</dbReference>
<evidence type="ECO:0000256" key="5">
    <source>
        <dbReference type="ARBA" id="ARBA00022723"/>
    </source>
</evidence>
<dbReference type="Pfam" id="PF14226">
    <property type="entry name" value="DIOX_N"/>
    <property type="match status" value="1"/>
</dbReference>
<dbReference type="GO" id="GO:0016740">
    <property type="term" value="F:transferase activity"/>
    <property type="evidence" value="ECO:0007669"/>
    <property type="project" value="UniProtKB-KW"/>
</dbReference>
<reference evidence="11" key="1">
    <citation type="journal article" date="2013" name="J. Biol. Chem.">
        <title>Dioxygenases catalyze O-demethylation and O,O-demethylenation with widespread roles in benzylisoquinoline alkaloid metabolism in opium poppy.</title>
        <authorList>
            <person name="Farrow S.C."/>
            <person name="Facchini P.J."/>
        </authorList>
    </citation>
    <scope>NUCLEOTIDE SEQUENCE</scope>
</reference>
<name>U5JD76_PAPSO</name>
<comment type="similarity">
    <text evidence="3 9">Belongs to the iron/ascorbate-dependent oxidoreductase family.</text>
</comment>
<keyword evidence="7 9" id="KW-0560">Oxidoreductase</keyword>
<evidence type="ECO:0000313" key="11">
    <source>
        <dbReference type="EMBL" id="AGL52586.1"/>
    </source>
</evidence>
<comment type="cofactor">
    <cofactor evidence="1">
        <name>L-ascorbate</name>
        <dbReference type="ChEBI" id="CHEBI:38290"/>
    </cofactor>
</comment>
<dbReference type="GO" id="GO:0097295">
    <property type="term" value="P:morphine biosynthetic process"/>
    <property type="evidence" value="ECO:0007669"/>
    <property type="project" value="UniProtKB-ARBA"/>
</dbReference>
<dbReference type="GO" id="GO:0016706">
    <property type="term" value="F:2-oxoglutarate-dependent dioxygenase activity"/>
    <property type="evidence" value="ECO:0007669"/>
    <property type="project" value="UniProtKB-ARBA"/>
</dbReference>